<dbReference type="Proteomes" id="UP001500731">
    <property type="component" value="Unassembled WGS sequence"/>
</dbReference>
<dbReference type="PROSITE" id="PS51186">
    <property type="entry name" value="GNAT"/>
    <property type="match status" value="1"/>
</dbReference>
<protein>
    <submittedName>
        <fullName evidence="2">GNAT family N-acetyltransferase</fullName>
    </submittedName>
</protein>
<organism evidence="2 3">
    <name type="scientific">Microbacterium panaciterrae</name>
    <dbReference type="NCBI Taxonomy" id="985759"/>
    <lineage>
        <taxon>Bacteria</taxon>
        <taxon>Bacillati</taxon>
        <taxon>Actinomycetota</taxon>
        <taxon>Actinomycetes</taxon>
        <taxon>Micrococcales</taxon>
        <taxon>Microbacteriaceae</taxon>
        <taxon>Microbacterium</taxon>
    </lineage>
</organism>
<sequence>MTAALPRGVALRAATMDDVDVIAALKERVLRRDLEPLVGWDPERSRARIVEHFSPLHTRMIVIDAEVAGTITLRRDSDALWLEMFYLDEVYQGRGIGSAILRAVLAEVDDDRALRLQVLVGSAARRLYERHGFVVEHDDGVDIWMRRGPGWTSPSASGD</sequence>
<reference evidence="3" key="1">
    <citation type="journal article" date="2019" name="Int. J. Syst. Evol. Microbiol.">
        <title>The Global Catalogue of Microorganisms (GCM) 10K type strain sequencing project: providing services to taxonomists for standard genome sequencing and annotation.</title>
        <authorList>
            <consortium name="The Broad Institute Genomics Platform"/>
            <consortium name="The Broad Institute Genome Sequencing Center for Infectious Disease"/>
            <person name="Wu L."/>
            <person name="Ma J."/>
        </authorList>
    </citation>
    <scope>NUCLEOTIDE SEQUENCE [LARGE SCALE GENOMIC DNA]</scope>
    <source>
        <strain evidence="3">JCM 17839</strain>
    </source>
</reference>
<proteinExistence type="predicted"/>
<dbReference type="InterPro" id="IPR000182">
    <property type="entry name" value="GNAT_dom"/>
</dbReference>
<evidence type="ECO:0000313" key="3">
    <source>
        <dbReference type="Proteomes" id="UP001500731"/>
    </source>
</evidence>
<dbReference type="InterPro" id="IPR016181">
    <property type="entry name" value="Acyl_CoA_acyltransferase"/>
</dbReference>
<accession>A0ABP8P682</accession>
<name>A0ABP8P682_9MICO</name>
<evidence type="ECO:0000259" key="1">
    <source>
        <dbReference type="PROSITE" id="PS51186"/>
    </source>
</evidence>
<dbReference type="SUPFAM" id="SSF55729">
    <property type="entry name" value="Acyl-CoA N-acyltransferases (Nat)"/>
    <property type="match status" value="1"/>
</dbReference>
<gene>
    <name evidence="2" type="ORF">GCM10023171_13010</name>
</gene>
<dbReference type="Pfam" id="PF13508">
    <property type="entry name" value="Acetyltransf_7"/>
    <property type="match status" value="1"/>
</dbReference>
<dbReference type="EMBL" id="BAABGP010000008">
    <property type="protein sequence ID" value="GAA4482665.1"/>
    <property type="molecule type" value="Genomic_DNA"/>
</dbReference>
<evidence type="ECO:0000313" key="2">
    <source>
        <dbReference type="EMBL" id="GAA4482665.1"/>
    </source>
</evidence>
<feature type="domain" description="N-acetyltransferase" evidence="1">
    <location>
        <begin position="9"/>
        <end position="150"/>
    </location>
</feature>
<keyword evidence="3" id="KW-1185">Reference proteome</keyword>
<dbReference type="Gene3D" id="3.40.630.30">
    <property type="match status" value="1"/>
</dbReference>
<dbReference type="CDD" id="cd04301">
    <property type="entry name" value="NAT_SF"/>
    <property type="match status" value="1"/>
</dbReference>
<comment type="caution">
    <text evidence="2">The sequence shown here is derived from an EMBL/GenBank/DDBJ whole genome shotgun (WGS) entry which is preliminary data.</text>
</comment>
<dbReference type="RefSeq" id="WP_345185444.1">
    <property type="nucleotide sequence ID" value="NZ_BAABGP010000008.1"/>
</dbReference>